<comment type="caution">
    <text evidence="3">The sequence shown here is derived from an EMBL/GenBank/DDBJ whole genome shotgun (WGS) entry which is preliminary data.</text>
</comment>
<organism evidence="3 4">
    <name type="scientific">Brevundimonas basaltis</name>
    <dbReference type="NCBI Taxonomy" id="472166"/>
    <lineage>
        <taxon>Bacteria</taxon>
        <taxon>Pseudomonadati</taxon>
        <taxon>Pseudomonadota</taxon>
        <taxon>Alphaproteobacteria</taxon>
        <taxon>Caulobacterales</taxon>
        <taxon>Caulobacteraceae</taxon>
        <taxon>Brevundimonas</taxon>
    </lineage>
</organism>
<feature type="domain" description="Glycosyltransferase subfamily 4-like N-terminal" evidence="2">
    <location>
        <begin position="101"/>
        <end position="264"/>
    </location>
</feature>
<dbReference type="EC" id="2.4.1.-" evidence="3"/>
<keyword evidence="3" id="KW-0808">Transferase</keyword>
<dbReference type="Proteomes" id="UP000566663">
    <property type="component" value="Unassembled WGS sequence"/>
</dbReference>
<keyword evidence="3" id="KW-0328">Glycosyltransferase</keyword>
<dbReference type="PANTHER" id="PTHR45947">
    <property type="entry name" value="SULFOQUINOVOSYL TRANSFERASE SQD2"/>
    <property type="match status" value="1"/>
</dbReference>
<dbReference type="Gene3D" id="3.40.50.2000">
    <property type="entry name" value="Glycogen Phosphorylase B"/>
    <property type="match status" value="2"/>
</dbReference>
<dbReference type="AlphaFoldDB" id="A0A7W8HWM6"/>
<dbReference type="InterPro" id="IPR028098">
    <property type="entry name" value="Glyco_trans_4-like_N"/>
</dbReference>
<dbReference type="InterPro" id="IPR001296">
    <property type="entry name" value="Glyco_trans_1"/>
</dbReference>
<dbReference type="Pfam" id="PF00534">
    <property type="entry name" value="Glycos_transf_1"/>
    <property type="match status" value="1"/>
</dbReference>
<keyword evidence="4" id="KW-1185">Reference proteome</keyword>
<evidence type="ECO:0000259" key="1">
    <source>
        <dbReference type="Pfam" id="PF00534"/>
    </source>
</evidence>
<reference evidence="3 4" key="1">
    <citation type="submission" date="2020-08" db="EMBL/GenBank/DDBJ databases">
        <title>Genomic Encyclopedia of Type Strains, Phase IV (KMG-IV): sequencing the most valuable type-strain genomes for metagenomic binning, comparative biology and taxonomic classification.</title>
        <authorList>
            <person name="Goeker M."/>
        </authorList>
    </citation>
    <scope>NUCLEOTIDE SEQUENCE [LARGE SCALE GENOMIC DNA]</scope>
    <source>
        <strain evidence="3 4">DSM 25335</strain>
    </source>
</reference>
<sequence length="464" mass="50924">MTLELRRRGRYGARMVKSHMSKVRKARRIQKRVRRVGPLGISAAEKELMNLAGLEVQEGELRLIPGWDEEVSETLKATKAAGDDDRPRLVDTTMLYAPRSGGVKRYLLSKKAWLETERPGVAHSLVVPGAHHKAGDDGIVHLHATKLPFGDGYRWPTSVRRWAAWTASLNPSLIEAGDPYTPGQGALEAGQRAGCPVVGFCHSDPAGLAALHFGEWAKKPVEKRWARLFGQFDRVISPSRYIARRLEEAGIEDIVIQPLGVEVDTFRPDRRDRDWLLKKLNLPGSARLLVFAGRPAREKNIDVLIQAVQKLGDPYHLILIGAGAGLPAEDRVISLPYEANPKAVSKIIASCDAFVHANDKEPFGLIVLEAMACGRPVVGVNAGGVMETVDNSVGQLARSANPVHYAAAVEALFARDIEALGAAARVKAVERFSWGRVFEDLCMTYADVSGKRAFVEPRGDRVEH</sequence>
<dbReference type="PANTHER" id="PTHR45947:SF3">
    <property type="entry name" value="SULFOQUINOVOSYL TRANSFERASE SQD2"/>
    <property type="match status" value="1"/>
</dbReference>
<dbReference type="SUPFAM" id="SSF53756">
    <property type="entry name" value="UDP-Glycosyltransferase/glycogen phosphorylase"/>
    <property type="match status" value="1"/>
</dbReference>
<accession>A0A7W8HWM6</accession>
<protein>
    <submittedName>
        <fullName evidence="3">Alpha-1,6-mannosyltransferase</fullName>
        <ecNumber evidence="3">2.4.1.-</ecNumber>
    </submittedName>
</protein>
<feature type="domain" description="Glycosyl transferase family 1" evidence="1">
    <location>
        <begin position="277"/>
        <end position="414"/>
    </location>
</feature>
<evidence type="ECO:0000313" key="4">
    <source>
        <dbReference type="Proteomes" id="UP000566663"/>
    </source>
</evidence>
<dbReference type="EMBL" id="JACHFZ010000001">
    <property type="protein sequence ID" value="MBB5291273.1"/>
    <property type="molecule type" value="Genomic_DNA"/>
</dbReference>
<name>A0A7W8HWM6_9CAUL</name>
<evidence type="ECO:0000313" key="3">
    <source>
        <dbReference type="EMBL" id="MBB5291273.1"/>
    </source>
</evidence>
<dbReference type="GO" id="GO:0016757">
    <property type="term" value="F:glycosyltransferase activity"/>
    <property type="evidence" value="ECO:0007669"/>
    <property type="project" value="UniProtKB-KW"/>
</dbReference>
<gene>
    <name evidence="3" type="ORF">HNQ67_000769</name>
</gene>
<evidence type="ECO:0000259" key="2">
    <source>
        <dbReference type="Pfam" id="PF13439"/>
    </source>
</evidence>
<proteinExistence type="predicted"/>
<dbReference type="InterPro" id="IPR050194">
    <property type="entry name" value="Glycosyltransferase_grp1"/>
</dbReference>
<dbReference type="Pfam" id="PF13439">
    <property type="entry name" value="Glyco_transf_4"/>
    <property type="match status" value="1"/>
</dbReference>